<dbReference type="InterPro" id="IPR001753">
    <property type="entry name" value="Enoyl-CoA_hydra/iso"/>
</dbReference>
<evidence type="ECO:0000313" key="2">
    <source>
        <dbReference type="Proteomes" id="UP001162834"/>
    </source>
</evidence>
<evidence type="ECO:0000313" key="1">
    <source>
        <dbReference type="EMBL" id="UGS37669.1"/>
    </source>
</evidence>
<proteinExistence type="predicted"/>
<dbReference type="RefSeq" id="WP_259311716.1">
    <property type="nucleotide sequence ID" value="NZ_CP087164.1"/>
</dbReference>
<organism evidence="1 2">
    <name type="scientific">Capillimicrobium parvum</name>
    <dbReference type="NCBI Taxonomy" id="2884022"/>
    <lineage>
        <taxon>Bacteria</taxon>
        <taxon>Bacillati</taxon>
        <taxon>Actinomycetota</taxon>
        <taxon>Thermoleophilia</taxon>
        <taxon>Solirubrobacterales</taxon>
        <taxon>Capillimicrobiaceae</taxon>
        <taxon>Capillimicrobium</taxon>
    </lineage>
</organism>
<dbReference type="KEGG" id="sbae:DSM104329_04089"/>
<dbReference type="EMBL" id="CP087164">
    <property type="protein sequence ID" value="UGS37669.1"/>
    <property type="molecule type" value="Genomic_DNA"/>
</dbReference>
<dbReference type="PANTHER" id="PTHR11941:SF54">
    <property type="entry name" value="ENOYL-COA HYDRATASE, MITOCHONDRIAL"/>
    <property type="match status" value="1"/>
</dbReference>
<dbReference type="PANTHER" id="PTHR11941">
    <property type="entry name" value="ENOYL-COA HYDRATASE-RELATED"/>
    <property type="match status" value="1"/>
</dbReference>
<accession>A0A9E6Y095</accession>
<dbReference type="SUPFAM" id="SSF52096">
    <property type="entry name" value="ClpP/crotonase"/>
    <property type="match status" value="1"/>
</dbReference>
<dbReference type="Pfam" id="PF00378">
    <property type="entry name" value="ECH_1"/>
    <property type="match status" value="1"/>
</dbReference>
<protein>
    <submittedName>
        <fullName evidence="1">Short-chain-enoyl-CoA hydratase</fullName>
        <ecNumber evidence="1">4.2.1.150</ecNumber>
    </submittedName>
</protein>
<reference evidence="1" key="1">
    <citation type="journal article" date="2022" name="Int. J. Syst. Evol. Microbiol.">
        <title>Pseudomonas aegrilactucae sp. nov. and Pseudomonas morbosilactucae sp. nov., pathogens causing bacterial rot of lettuce in Japan.</title>
        <authorList>
            <person name="Sawada H."/>
            <person name="Fujikawa T."/>
            <person name="Satou M."/>
        </authorList>
    </citation>
    <scope>NUCLEOTIDE SEQUENCE</scope>
    <source>
        <strain evidence="1">0166_1</strain>
    </source>
</reference>
<dbReference type="InterPro" id="IPR029045">
    <property type="entry name" value="ClpP/crotonase-like_dom_sf"/>
</dbReference>
<name>A0A9E6Y095_9ACTN</name>
<keyword evidence="2" id="KW-1185">Reference proteome</keyword>
<dbReference type="EC" id="4.2.1.150" evidence="1"/>
<dbReference type="CDD" id="cd06558">
    <property type="entry name" value="crotonase-like"/>
    <property type="match status" value="1"/>
</dbReference>
<keyword evidence="1" id="KW-0456">Lyase</keyword>
<dbReference type="Proteomes" id="UP001162834">
    <property type="component" value="Chromosome"/>
</dbReference>
<dbReference type="Gene3D" id="3.90.226.10">
    <property type="entry name" value="2-enoyl-CoA Hydratase, Chain A, domain 1"/>
    <property type="match status" value="1"/>
</dbReference>
<dbReference type="AlphaFoldDB" id="A0A9E6Y095"/>
<dbReference type="GO" id="GO:0018812">
    <property type="term" value="F:3-hydroxyacyl-CoA dehydratase activity"/>
    <property type="evidence" value="ECO:0007669"/>
    <property type="project" value="UniProtKB-EC"/>
</dbReference>
<gene>
    <name evidence="1" type="primary">crt_3</name>
    <name evidence="1" type="ORF">DSM104329_04089</name>
</gene>
<dbReference type="GO" id="GO:0006635">
    <property type="term" value="P:fatty acid beta-oxidation"/>
    <property type="evidence" value="ECO:0007669"/>
    <property type="project" value="TreeGrafter"/>
</dbReference>
<sequence>MSSLRLEHDGPLAVLTLDDPPLNLFDHDTMADLAAAVDELTAGPPRGLLMRAEGKVVSAGVDVAKVFAGLDAPRASALWAQWLAVIHRLEQLPCPTVFAAHGLTLTAAFEVALACDLLVAARSARFGLVERVVGLTPAMGGTQRLAARAGAARARELVMTGELYPAETLERWNVVNRVFDDDGFGEAARGFALQIVDGPTRAHAATKRIVRSYLDGGVLRADYAVPKAAGDLFDTEDLRDAVRSFIDRGPGHATFEGR</sequence>